<dbReference type="PANTHER" id="PTHR30414:SF0">
    <property type="entry name" value="MINICONDUCTANCE MECHANOSENSITIVE CHANNEL YBDG"/>
    <property type="match status" value="1"/>
</dbReference>
<feature type="domain" description="Mechanosensitive ion channel MscS" evidence="6">
    <location>
        <begin position="195"/>
        <end position="263"/>
    </location>
</feature>
<gene>
    <name evidence="7" type="ORF">G3O08_08825</name>
</gene>
<comment type="subcellular location">
    <subcellularLocation>
        <location evidence="1">Membrane</location>
    </subcellularLocation>
</comment>
<dbReference type="EMBL" id="JAAGVY010000013">
    <property type="protein sequence ID" value="NEN23603.1"/>
    <property type="molecule type" value="Genomic_DNA"/>
</dbReference>
<evidence type="ECO:0000256" key="3">
    <source>
        <dbReference type="ARBA" id="ARBA00022989"/>
    </source>
</evidence>
<feature type="transmembrane region" description="Helical" evidence="5">
    <location>
        <begin position="148"/>
        <end position="170"/>
    </location>
</feature>
<evidence type="ECO:0000256" key="2">
    <source>
        <dbReference type="ARBA" id="ARBA00022692"/>
    </source>
</evidence>
<keyword evidence="2 5" id="KW-0812">Transmembrane</keyword>
<dbReference type="GO" id="GO:0005886">
    <property type="term" value="C:plasma membrane"/>
    <property type="evidence" value="ECO:0007669"/>
    <property type="project" value="TreeGrafter"/>
</dbReference>
<dbReference type="Gene3D" id="2.30.30.60">
    <property type="match status" value="1"/>
</dbReference>
<evidence type="ECO:0000259" key="6">
    <source>
        <dbReference type="Pfam" id="PF00924"/>
    </source>
</evidence>
<dbReference type="GO" id="GO:0008381">
    <property type="term" value="F:mechanosensitive monoatomic ion channel activity"/>
    <property type="evidence" value="ECO:0007669"/>
    <property type="project" value="InterPro"/>
</dbReference>
<keyword evidence="3 5" id="KW-1133">Transmembrane helix</keyword>
<name>A0A7K3WPM0_9FLAO</name>
<feature type="transmembrane region" description="Helical" evidence="5">
    <location>
        <begin position="29"/>
        <end position="50"/>
    </location>
</feature>
<accession>A0A7K3WPM0</accession>
<keyword evidence="8" id="KW-1185">Reference proteome</keyword>
<protein>
    <submittedName>
        <fullName evidence="7">Mechanosensitive ion channel</fullName>
    </submittedName>
</protein>
<comment type="caution">
    <text evidence="7">The sequence shown here is derived from an EMBL/GenBank/DDBJ whole genome shotgun (WGS) entry which is preliminary data.</text>
</comment>
<dbReference type="Pfam" id="PF00924">
    <property type="entry name" value="MS_channel_2nd"/>
    <property type="match status" value="1"/>
</dbReference>
<sequence length="433" mass="49342">MSDNETQFAQFIEDWLLDNLGVDPSNTQFLKMVILVVVTVLVAIILRTLGQFFINKFIKRVVQRTSAKWDDVLMDEGVFRKLGYLVPAIYITGALPFVFTDYPGWIPAIKTLTSAYIALVIVRIFISFISATNIYFSRSERFKDKPIGSFTQLAKIIVWITGIIFVLSILIDRNPIALFGAMGAISAVLLLIFKDTILGFIASIQLTINDMVRIGDWVSVPKYGADGDVMEIYLTTIKVKNWDNTISTVPTYSFVSDSFKNWRGMQESGGRRIKRAISFKISSVQFVDDEMLERFSKIELAQPHIEKRSAEIKIYNEEKAVNTEASIVNGRRMTNLGIFRAYILNVLRHNPNINQDLVCMVRQQDPTELGVPLEVYCFSRIKSWIEYEGIQSDIFDHILATANHFDLEVFENPASSDIRNLRIINPKPILNHD</sequence>
<evidence type="ECO:0000256" key="1">
    <source>
        <dbReference type="ARBA" id="ARBA00004370"/>
    </source>
</evidence>
<keyword evidence="4 5" id="KW-0472">Membrane</keyword>
<feature type="transmembrane region" description="Helical" evidence="5">
    <location>
        <begin position="114"/>
        <end position="136"/>
    </location>
</feature>
<proteinExistence type="predicted"/>
<feature type="transmembrane region" description="Helical" evidence="5">
    <location>
        <begin position="82"/>
        <end position="102"/>
    </location>
</feature>
<organism evidence="7 8">
    <name type="scientific">Cryomorpha ignava</name>
    <dbReference type="NCBI Taxonomy" id="101383"/>
    <lineage>
        <taxon>Bacteria</taxon>
        <taxon>Pseudomonadati</taxon>
        <taxon>Bacteroidota</taxon>
        <taxon>Flavobacteriia</taxon>
        <taxon>Flavobacteriales</taxon>
        <taxon>Cryomorphaceae</taxon>
        <taxon>Cryomorpha</taxon>
    </lineage>
</organism>
<dbReference type="SUPFAM" id="SSF50182">
    <property type="entry name" value="Sm-like ribonucleoproteins"/>
    <property type="match status" value="1"/>
</dbReference>
<dbReference type="GO" id="GO:0071470">
    <property type="term" value="P:cellular response to osmotic stress"/>
    <property type="evidence" value="ECO:0007669"/>
    <property type="project" value="InterPro"/>
</dbReference>
<dbReference type="RefSeq" id="WP_163284999.1">
    <property type="nucleotide sequence ID" value="NZ_JAAGVY010000013.1"/>
</dbReference>
<dbReference type="InterPro" id="IPR030192">
    <property type="entry name" value="YbdG"/>
</dbReference>
<dbReference type="InterPro" id="IPR023408">
    <property type="entry name" value="MscS_beta-dom_sf"/>
</dbReference>
<dbReference type="InterPro" id="IPR010920">
    <property type="entry name" value="LSM_dom_sf"/>
</dbReference>
<evidence type="ECO:0000313" key="7">
    <source>
        <dbReference type="EMBL" id="NEN23603.1"/>
    </source>
</evidence>
<feature type="transmembrane region" description="Helical" evidence="5">
    <location>
        <begin position="176"/>
        <end position="193"/>
    </location>
</feature>
<dbReference type="Proteomes" id="UP000486602">
    <property type="component" value="Unassembled WGS sequence"/>
</dbReference>
<dbReference type="AlphaFoldDB" id="A0A7K3WPM0"/>
<evidence type="ECO:0000313" key="8">
    <source>
        <dbReference type="Proteomes" id="UP000486602"/>
    </source>
</evidence>
<evidence type="ECO:0000256" key="5">
    <source>
        <dbReference type="SAM" id="Phobius"/>
    </source>
</evidence>
<dbReference type="PANTHER" id="PTHR30414">
    <property type="entry name" value="MINICONDUCTANCE MECHANOSENSITIVE CHANNEL YBDG"/>
    <property type="match status" value="1"/>
</dbReference>
<evidence type="ECO:0000256" key="4">
    <source>
        <dbReference type="ARBA" id="ARBA00023136"/>
    </source>
</evidence>
<dbReference type="InterPro" id="IPR006685">
    <property type="entry name" value="MscS_channel_2nd"/>
</dbReference>
<reference evidence="7 8" key="1">
    <citation type="submission" date="2020-02" db="EMBL/GenBank/DDBJ databases">
        <title>Out from the shadows clarifying the taxonomy of the family Cryomorphaceae and related taxa by utilizing the GTDB taxonomic framework.</title>
        <authorList>
            <person name="Bowman J.P."/>
        </authorList>
    </citation>
    <scope>NUCLEOTIDE SEQUENCE [LARGE SCALE GENOMIC DNA]</scope>
    <source>
        <strain evidence="7 8">QSSC 1-22</strain>
    </source>
</reference>